<dbReference type="Gene3D" id="1.10.443.10">
    <property type="entry name" value="Intergrase catalytic core"/>
    <property type="match status" value="1"/>
</dbReference>
<dbReference type="PANTHER" id="PTHR30349">
    <property type="entry name" value="PHAGE INTEGRASE-RELATED"/>
    <property type="match status" value="1"/>
</dbReference>
<dbReference type="Pfam" id="PF00589">
    <property type="entry name" value="Phage_integrase"/>
    <property type="match status" value="1"/>
</dbReference>
<dbReference type="PROSITE" id="PS51898">
    <property type="entry name" value="TYR_RECOMBINASE"/>
    <property type="match status" value="1"/>
</dbReference>
<dbReference type="InterPro" id="IPR050090">
    <property type="entry name" value="Tyrosine_recombinase_XerCD"/>
</dbReference>
<reference evidence="8 9" key="1">
    <citation type="submission" date="2019-06" db="EMBL/GenBank/DDBJ databases">
        <title>Genome sequencing of plant associated microbes to promote plant fitness in Sorghum bicolor and Oryza sativa.</title>
        <authorList>
            <person name="Coleman-Derr D."/>
        </authorList>
    </citation>
    <scope>NUCLEOTIDE SEQUENCE [LARGE SCALE GENOMIC DNA]</scope>
    <source>
        <strain evidence="8 9">KV-663</strain>
    </source>
</reference>
<evidence type="ECO:0000313" key="9">
    <source>
        <dbReference type="Proteomes" id="UP000316747"/>
    </source>
</evidence>
<dbReference type="InterPro" id="IPR011010">
    <property type="entry name" value="DNA_brk_join_enz"/>
</dbReference>
<keyword evidence="2" id="KW-0229">DNA integration</keyword>
<dbReference type="Gene3D" id="1.10.150.130">
    <property type="match status" value="1"/>
</dbReference>
<dbReference type="EMBL" id="VFPM01000001">
    <property type="protein sequence ID" value="TQM63835.1"/>
    <property type="molecule type" value="Genomic_DNA"/>
</dbReference>
<comment type="caution">
    <text evidence="8">The sequence shown here is derived from an EMBL/GenBank/DDBJ whole genome shotgun (WGS) entry which is preliminary data.</text>
</comment>
<evidence type="ECO:0000256" key="4">
    <source>
        <dbReference type="ARBA" id="ARBA00023172"/>
    </source>
</evidence>
<dbReference type="GO" id="GO:0006310">
    <property type="term" value="P:DNA recombination"/>
    <property type="evidence" value="ECO:0007669"/>
    <property type="project" value="UniProtKB-KW"/>
</dbReference>
<evidence type="ECO:0000259" key="7">
    <source>
        <dbReference type="PROSITE" id="PS51900"/>
    </source>
</evidence>
<dbReference type="GO" id="GO:0015074">
    <property type="term" value="P:DNA integration"/>
    <property type="evidence" value="ECO:0007669"/>
    <property type="project" value="UniProtKB-KW"/>
</dbReference>
<organism evidence="8 9">
    <name type="scientific">Humibacillus xanthopallidus</name>
    <dbReference type="NCBI Taxonomy" id="412689"/>
    <lineage>
        <taxon>Bacteria</taxon>
        <taxon>Bacillati</taxon>
        <taxon>Actinomycetota</taxon>
        <taxon>Actinomycetes</taxon>
        <taxon>Micrococcales</taxon>
        <taxon>Intrasporangiaceae</taxon>
        <taxon>Humibacillus</taxon>
    </lineage>
</organism>
<gene>
    <name evidence="8" type="ORF">FBY41_0188</name>
</gene>
<evidence type="ECO:0000256" key="3">
    <source>
        <dbReference type="ARBA" id="ARBA00023125"/>
    </source>
</evidence>
<dbReference type="InterPro" id="IPR010998">
    <property type="entry name" value="Integrase_recombinase_N"/>
</dbReference>
<protein>
    <submittedName>
        <fullName evidence="8">Site-specific recombinase XerD</fullName>
    </submittedName>
</protein>
<dbReference type="InterPro" id="IPR013762">
    <property type="entry name" value="Integrase-like_cat_sf"/>
</dbReference>
<dbReference type="SUPFAM" id="SSF56349">
    <property type="entry name" value="DNA breaking-rejoining enzymes"/>
    <property type="match status" value="1"/>
</dbReference>
<keyword evidence="3 5" id="KW-0238">DNA-binding</keyword>
<sequence>MAAPAKLPRGVTRYRGRYRVRVDYEGRTHSLGMFDTLTDARAALDITRGQIARGRFVPPAERRSARQAEVARVEAQSMTLKEWSEKWLLALEANPDRSPATVVSYRSVLKNHILDDLGDIRLADLTTERVADHLAALGRQRSTRHPDARVNGVAPNVVIVLRSMLNAAVKAKAGALETFDFPEAPKHRRVRPEDEQGDVALPEEVRAFAEAMPAPLRIAVPLAAWCALRIGELLGLQRRDLEYLDDPERALLHVRRQWNVKANALTPPKARSTRSVAVPAALLPGLTQHLQIYTASQRTAPVLTNGRGMRVSQSALDRAWRAAREQAGRPGFHFHNLRHTGLSKYAEQGATLAELLHRGGHTDVTVALRYQHATAQRDRALTELLSREIDS</sequence>
<comment type="similarity">
    <text evidence="1">Belongs to the 'phage' integrase family.</text>
</comment>
<proteinExistence type="inferred from homology"/>
<dbReference type="InterPro" id="IPR002104">
    <property type="entry name" value="Integrase_catalytic"/>
</dbReference>
<dbReference type="PANTHER" id="PTHR30349:SF64">
    <property type="entry name" value="PROPHAGE INTEGRASE INTD-RELATED"/>
    <property type="match status" value="1"/>
</dbReference>
<dbReference type="Proteomes" id="UP000316747">
    <property type="component" value="Unassembled WGS sequence"/>
</dbReference>
<dbReference type="InterPro" id="IPR004107">
    <property type="entry name" value="Integrase_SAM-like_N"/>
</dbReference>
<dbReference type="OrthoDB" id="148546at2"/>
<keyword evidence="9" id="KW-1185">Reference proteome</keyword>
<keyword evidence="4" id="KW-0233">DNA recombination</keyword>
<dbReference type="AlphaFoldDB" id="A0A543I020"/>
<evidence type="ECO:0000256" key="1">
    <source>
        <dbReference type="ARBA" id="ARBA00008857"/>
    </source>
</evidence>
<dbReference type="Pfam" id="PF14659">
    <property type="entry name" value="Phage_int_SAM_3"/>
    <property type="match status" value="1"/>
</dbReference>
<accession>A0A543I020</accession>
<dbReference type="PROSITE" id="PS51900">
    <property type="entry name" value="CB"/>
    <property type="match status" value="1"/>
</dbReference>
<evidence type="ECO:0000256" key="5">
    <source>
        <dbReference type="PROSITE-ProRule" id="PRU01248"/>
    </source>
</evidence>
<feature type="domain" description="Core-binding (CB)" evidence="7">
    <location>
        <begin position="78"/>
        <end position="173"/>
    </location>
</feature>
<name>A0A543I020_9MICO</name>
<dbReference type="GO" id="GO:0003677">
    <property type="term" value="F:DNA binding"/>
    <property type="evidence" value="ECO:0007669"/>
    <property type="project" value="UniProtKB-UniRule"/>
</dbReference>
<evidence type="ECO:0000256" key="2">
    <source>
        <dbReference type="ARBA" id="ARBA00022908"/>
    </source>
</evidence>
<evidence type="ECO:0000259" key="6">
    <source>
        <dbReference type="PROSITE" id="PS51898"/>
    </source>
</evidence>
<feature type="domain" description="Tyr recombinase" evidence="6">
    <location>
        <begin position="195"/>
        <end position="383"/>
    </location>
</feature>
<dbReference type="InterPro" id="IPR044068">
    <property type="entry name" value="CB"/>
</dbReference>
<evidence type="ECO:0000313" key="8">
    <source>
        <dbReference type="EMBL" id="TQM63835.1"/>
    </source>
</evidence>